<accession>A0A9D4ZPW9</accession>
<evidence type="ECO:0000313" key="2">
    <source>
        <dbReference type="EMBL" id="KAI5083499.1"/>
    </source>
</evidence>
<proteinExistence type="inferred from homology"/>
<dbReference type="EMBL" id="JABFUD020000002">
    <property type="protein sequence ID" value="KAI5083499.1"/>
    <property type="molecule type" value="Genomic_DNA"/>
</dbReference>
<dbReference type="AlphaFoldDB" id="A0A9D4ZPW9"/>
<gene>
    <name evidence="2" type="ORF">GOP47_0003242</name>
</gene>
<keyword evidence="1" id="KW-0249">Electron transport</keyword>
<protein>
    <recommendedName>
        <fullName evidence="1">Glutaredoxin-like protein</fullName>
    </recommendedName>
</protein>
<dbReference type="Pfam" id="PF05768">
    <property type="entry name" value="Glrx-like"/>
    <property type="match status" value="1"/>
</dbReference>
<keyword evidence="1" id="KW-0813">Transport</keyword>
<keyword evidence="3" id="KW-1185">Reference proteome</keyword>
<evidence type="ECO:0000256" key="1">
    <source>
        <dbReference type="RuleBase" id="RU363082"/>
    </source>
</evidence>
<reference evidence="2" key="1">
    <citation type="submission" date="2021-01" db="EMBL/GenBank/DDBJ databases">
        <title>Adiantum capillus-veneris genome.</title>
        <authorList>
            <person name="Fang Y."/>
            <person name="Liao Q."/>
        </authorList>
    </citation>
    <scope>NUCLEOTIDE SEQUENCE</scope>
    <source>
        <strain evidence="2">H3</strain>
        <tissue evidence="2">Leaf</tissue>
    </source>
</reference>
<evidence type="ECO:0000313" key="3">
    <source>
        <dbReference type="Proteomes" id="UP000886520"/>
    </source>
</evidence>
<comment type="caution">
    <text evidence="2">The sequence shown here is derived from an EMBL/GenBank/DDBJ whole genome shotgun (WGS) entry which is preliminary data.</text>
</comment>
<dbReference type="PANTHER" id="PTHR33558:SF1">
    <property type="entry name" value="GLUTAREDOXIN-LIKE PROTEIN C5ORF63 HOMOLOG"/>
    <property type="match status" value="1"/>
</dbReference>
<dbReference type="Proteomes" id="UP000886520">
    <property type="component" value="Chromosome 3"/>
</dbReference>
<dbReference type="InterPro" id="IPR052565">
    <property type="entry name" value="Glutaredoxin-like_YDR286C"/>
</dbReference>
<organism evidence="2 3">
    <name type="scientific">Adiantum capillus-veneris</name>
    <name type="common">Maidenhair fern</name>
    <dbReference type="NCBI Taxonomy" id="13818"/>
    <lineage>
        <taxon>Eukaryota</taxon>
        <taxon>Viridiplantae</taxon>
        <taxon>Streptophyta</taxon>
        <taxon>Embryophyta</taxon>
        <taxon>Tracheophyta</taxon>
        <taxon>Polypodiopsida</taxon>
        <taxon>Polypodiidae</taxon>
        <taxon>Polypodiales</taxon>
        <taxon>Pteridineae</taxon>
        <taxon>Pteridaceae</taxon>
        <taxon>Vittarioideae</taxon>
        <taxon>Adiantum</taxon>
    </lineage>
</organism>
<name>A0A9D4ZPW9_ADICA</name>
<dbReference type="OrthoDB" id="2016230at2759"/>
<dbReference type="PANTHER" id="PTHR33558">
    <property type="entry name" value="GLUTAREDOXIN-LIKE PROTEIN C5ORF63 HOMOLOG"/>
    <property type="match status" value="1"/>
</dbReference>
<dbReference type="InterPro" id="IPR008554">
    <property type="entry name" value="Glutaredoxin-like"/>
</dbReference>
<sequence length="89" mass="10067">MASANKHCMELQISLLNELPYQQAIRLPHHLVMSPVRDITTNANWKGAYQYEIPVLARVNEDDSETVLPRLSPRLSIELVQKKLSAALS</sequence>
<comment type="similarity">
    <text evidence="1">Belongs to the glutaredoxin family.</text>
</comment>